<protein>
    <submittedName>
        <fullName evidence="3">Cohesin domain-containing protein</fullName>
    </submittedName>
</protein>
<feature type="domain" description="Fibronectin type-III" evidence="2">
    <location>
        <begin position="717"/>
        <end position="811"/>
    </location>
</feature>
<evidence type="ECO:0000259" key="2">
    <source>
        <dbReference type="PROSITE" id="PS50853"/>
    </source>
</evidence>
<dbReference type="CDD" id="cd00063">
    <property type="entry name" value="FN3"/>
    <property type="match status" value="1"/>
</dbReference>
<accession>A0ABU7UL48</accession>
<evidence type="ECO:0000256" key="1">
    <source>
        <dbReference type="ARBA" id="ARBA00022729"/>
    </source>
</evidence>
<dbReference type="Pfam" id="PF13205">
    <property type="entry name" value="Big_5"/>
    <property type="match status" value="1"/>
</dbReference>
<reference evidence="3 4" key="1">
    <citation type="submission" date="2023-11" db="EMBL/GenBank/DDBJ databases">
        <title>Draft genome sequence of a psychrophilic Clostridium strain from permafrost water brine.</title>
        <authorList>
            <person name="Shcherbakova V.A."/>
            <person name="Trubitsyn V.E."/>
            <person name="Zakharyuk A.G."/>
        </authorList>
    </citation>
    <scope>NUCLEOTIDE SEQUENCE [LARGE SCALE GENOMIC DNA]</scope>
    <source>
        <strain evidence="3 4">14F</strain>
    </source>
</reference>
<evidence type="ECO:0000313" key="3">
    <source>
        <dbReference type="EMBL" id="MEF2111978.1"/>
    </source>
</evidence>
<dbReference type="PROSITE" id="PS50853">
    <property type="entry name" value="FN3"/>
    <property type="match status" value="1"/>
</dbReference>
<dbReference type="InterPro" id="IPR032812">
    <property type="entry name" value="SbsA_Ig"/>
</dbReference>
<dbReference type="InterPro" id="IPR002102">
    <property type="entry name" value="Cohesin_dom"/>
</dbReference>
<dbReference type="SMART" id="SM00060">
    <property type="entry name" value="FN3"/>
    <property type="match status" value="2"/>
</dbReference>
<dbReference type="Pfam" id="PF00963">
    <property type="entry name" value="Cohesin"/>
    <property type="match status" value="3"/>
</dbReference>
<dbReference type="EMBL" id="JAZHFS010000005">
    <property type="protein sequence ID" value="MEF2111978.1"/>
    <property type="molecule type" value="Genomic_DNA"/>
</dbReference>
<organism evidence="3 4">
    <name type="scientific">Clostridium frigoriphilum</name>
    <dbReference type="NCBI Taxonomy" id="443253"/>
    <lineage>
        <taxon>Bacteria</taxon>
        <taxon>Bacillati</taxon>
        <taxon>Bacillota</taxon>
        <taxon>Clostridia</taxon>
        <taxon>Eubacteriales</taxon>
        <taxon>Clostridiaceae</taxon>
        <taxon>Clostridium</taxon>
    </lineage>
</organism>
<dbReference type="InterPro" id="IPR003961">
    <property type="entry name" value="FN3_dom"/>
</dbReference>
<comment type="caution">
    <text evidence="3">The sequence shown here is derived from an EMBL/GenBank/DDBJ whole genome shotgun (WGS) entry which is preliminary data.</text>
</comment>
<dbReference type="RefSeq" id="WP_216246283.1">
    <property type="nucleotide sequence ID" value="NZ_JAZHFS010000005.1"/>
</dbReference>
<keyword evidence="4" id="KW-1185">Reference proteome</keyword>
<dbReference type="Proteomes" id="UP001498469">
    <property type="component" value="Unassembled WGS sequence"/>
</dbReference>
<name>A0ABU7UL48_9CLOT</name>
<gene>
    <name evidence="3" type="ORF">SJI18_06600</name>
</gene>
<proteinExistence type="predicted"/>
<sequence length="1006" mass="109220">MRKKYKILSFLLIFSMVLSIINLGTIKTFASDTTKIYFDDIQVKTDATSIVIPVKVDGLSDINTLDGIYMEVSYDNTKLTYTGLESGSSAPAFQYSANPSGNTIKISGFSAGSVKSNGDILKLKFDIKDKTLSPNFKISKCEINDIATTIQNGTISVPVAQTSTKNSIYFDNLNVAADKSEFVLPIKIKGITSDKAIEGILLKLSYDGQTVSYTGYENGTEAQGFQFFDNNTSNNLSITGFGASSIKTDGELLKLKFKILNKNNPINISIVKAQANDINADIQNGVISVASGNTTNNTKVYFANTTVASTDDTLIVPVKIMGLTSDNSMQGILLKLEYDNINLDYQGVDVASRTTGFQYFDNKKNNAITITGFGTNGLKSDGEILNLKFKVLKRVNPTSVTIKQVQINDVDVTAQSGSITFADAPVATSGLKDFTINSGKVVIASSSLFDYSVSVDKISDLTVAATTVDSNDSINIDKGSFNANGIAKVTIKVMSAKNPSDIKTYNITVVAKTATESSDLKNISVNGKQISEFDRNTLNYNVTISNQIKSLNIQANSVDTTNTVRISGNSLDSTGNATVTISVVTPSGAVKNYIVNITSQSDGDVFKIIAMNPGEDAVNVTVDSNIIIQFSKELYSLTADENSIYILDKNGVGVPASVKLDLNGTKATVHPYSSLQYNTEYTVVVSQDLNSKDEEPFPNKVSWKFTTAEFAPTPVVVPNKPTVLKGTSLSSFSIKWTWTDNSTNETGFLIKDENGKTIQKIDKANSNLYTETGLNPNTEYKRTVSAYTVDDLGTIVESDPSLPASVKTKAFKLKPIVIFARVNEITSEKIIWRWYQKGDTSTEIKLYDKDMKLVDSVSASSQKYEDNIDIDKNDAEFVRYFTVYDPTLMVESAPFKATVVNPYYGTGKSLNAPIAKASSIANGTITLTIKDKSRDEQGFRIYRTNVAGQIQEMVQEAPTSDANGINENIGVKITGLDTLATYYYVVKAYNSTSEGDTSEVISVNGQ</sequence>
<keyword evidence="1" id="KW-0732">Signal</keyword>
<evidence type="ECO:0000313" key="4">
    <source>
        <dbReference type="Proteomes" id="UP001498469"/>
    </source>
</evidence>